<proteinExistence type="predicted"/>
<dbReference type="GO" id="GO:0016887">
    <property type="term" value="F:ATP hydrolysis activity"/>
    <property type="evidence" value="ECO:0007669"/>
    <property type="project" value="InterPro"/>
</dbReference>
<dbReference type="EMBL" id="FNEJ01000015">
    <property type="protein sequence ID" value="SDJ01968.1"/>
    <property type="molecule type" value="Genomic_DNA"/>
</dbReference>
<dbReference type="PANTHER" id="PTHR43776:SF5">
    <property type="entry name" value="ATPASE COMPONENT OF ABC-TYPE TRANSPORT SYSTEM"/>
    <property type="match status" value="1"/>
</dbReference>
<dbReference type="GO" id="GO:0005524">
    <property type="term" value="F:ATP binding"/>
    <property type="evidence" value="ECO:0007669"/>
    <property type="project" value="UniProtKB-KW"/>
</dbReference>
<gene>
    <name evidence="5" type="ORF">SAMN04487993_101523</name>
</gene>
<protein>
    <submittedName>
        <fullName evidence="5">Peptide/nickel transport system ATP-binding protein</fullName>
    </submittedName>
</protein>
<organism evidence="5 6">
    <name type="scientific">Salipiger marinus</name>
    <dbReference type="NCBI Taxonomy" id="555512"/>
    <lineage>
        <taxon>Bacteria</taxon>
        <taxon>Pseudomonadati</taxon>
        <taxon>Pseudomonadota</taxon>
        <taxon>Alphaproteobacteria</taxon>
        <taxon>Rhodobacterales</taxon>
        <taxon>Roseobacteraceae</taxon>
        <taxon>Salipiger</taxon>
    </lineage>
</organism>
<keyword evidence="2" id="KW-0547">Nucleotide-binding</keyword>
<evidence type="ECO:0000313" key="6">
    <source>
        <dbReference type="Proteomes" id="UP000199093"/>
    </source>
</evidence>
<dbReference type="STRING" id="555512.SAMN04487993_101523"/>
<sequence length="197" mass="20873">MLEARGITAGHGRAAPVLADLSLHLARGEILGLAGPSGSGKTTLGRVLAGLHPPRAGRVTLDGAPLPRRGPCPVQYVAQHPQMAMNPRWRINRVLAEAGPPDPALAGLLQVAPDWLDRFPQELSGGQLQRVALLRALGAAPRVLVADELTASMDALSQARIWQVLRDLAERTGLAVLAISHDAALLDRIASRILRLP</sequence>
<keyword evidence="1" id="KW-0813">Transport</keyword>
<dbReference type="InterPro" id="IPR050319">
    <property type="entry name" value="ABC_transp_ATP-bind"/>
</dbReference>
<reference evidence="6" key="1">
    <citation type="submission" date="2016-10" db="EMBL/GenBank/DDBJ databases">
        <authorList>
            <person name="Varghese N."/>
            <person name="Submissions S."/>
        </authorList>
    </citation>
    <scope>NUCLEOTIDE SEQUENCE [LARGE SCALE GENOMIC DNA]</scope>
    <source>
        <strain evidence="6">DSM 26424</strain>
    </source>
</reference>
<evidence type="ECO:0000256" key="2">
    <source>
        <dbReference type="ARBA" id="ARBA00022741"/>
    </source>
</evidence>
<dbReference type="AlphaFoldDB" id="A0A1G8QBJ1"/>
<dbReference type="RefSeq" id="WP_089849142.1">
    <property type="nucleotide sequence ID" value="NZ_FNEJ01000015.1"/>
</dbReference>
<dbReference type="SMART" id="SM00382">
    <property type="entry name" value="AAA"/>
    <property type="match status" value="1"/>
</dbReference>
<dbReference type="InterPro" id="IPR003439">
    <property type="entry name" value="ABC_transporter-like_ATP-bd"/>
</dbReference>
<feature type="domain" description="ABC transporter" evidence="4">
    <location>
        <begin position="2"/>
        <end position="197"/>
    </location>
</feature>
<dbReference type="InterPro" id="IPR003593">
    <property type="entry name" value="AAA+_ATPase"/>
</dbReference>
<accession>A0A1G8QBJ1</accession>
<keyword evidence="6" id="KW-1185">Reference proteome</keyword>
<dbReference type="OrthoDB" id="9784450at2"/>
<dbReference type="InterPro" id="IPR027417">
    <property type="entry name" value="P-loop_NTPase"/>
</dbReference>
<dbReference type="PANTHER" id="PTHR43776">
    <property type="entry name" value="TRANSPORT ATP-BINDING PROTEIN"/>
    <property type="match status" value="1"/>
</dbReference>
<dbReference type="Pfam" id="PF00005">
    <property type="entry name" value="ABC_tran"/>
    <property type="match status" value="1"/>
</dbReference>
<dbReference type="Gene3D" id="3.40.50.300">
    <property type="entry name" value="P-loop containing nucleotide triphosphate hydrolases"/>
    <property type="match status" value="1"/>
</dbReference>
<dbReference type="SUPFAM" id="SSF52540">
    <property type="entry name" value="P-loop containing nucleoside triphosphate hydrolases"/>
    <property type="match status" value="1"/>
</dbReference>
<name>A0A1G8QBJ1_9RHOB</name>
<evidence type="ECO:0000259" key="4">
    <source>
        <dbReference type="PROSITE" id="PS50893"/>
    </source>
</evidence>
<evidence type="ECO:0000256" key="1">
    <source>
        <dbReference type="ARBA" id="ARBA00022448"/>
    </source>
</evidence>
<dbReference type="GO" id="GO:0055085">
    <property type="term" value="P:transmembrane transport"/>
    <property type="evidence" value="ECO:0007669"/>
    <property type="project" value="UniProtKB-ARBA"/>
</dbReference>
<dbReference type="InterPro" id="IPR017871">
    <property type="entry name" value="ABC_transporter-like_CS"/>
</dbReference>
<evidence type="ECO:0000256" key="3">
    <source>
        <dbReference type="ARBA" id="ARBA00022840"/>
    </source>
</evidence>
<dbReference type="PROSITE" id="PS50893">
    <property type="entry name" value="ABC_TRANSPORTER_2"/>
    <property type="match status" value="1"/>
</dbReference>
<keyword evidence="3 5" id="KW-0067">ATP-binding</keyword>
<evidence type="ECO:0000313" key="5">
    <source>
        <dbReference type="EMBL" id="SDJ01968.1"/>
    </source>
</evidence>
<dbReference type="Proteomes" id="UP000199093">
    <property type="component" value="Unassembled WGS sequence"/>
</dbReference>
<dbReference type="PROSITE" id="PS00211">
    <property type="entry name" value="ABC_TRANSPORTER_1"/>
    <property type="match status" value="1"/>
</dbReference>